<accession>A0A562SRW6</accession>
<dbReference type="EMBL" id="VLLE01000003">
    <property type="protein sequence ID" value="TWI83952.1"/>
    <property type="molecule type" value="Genomic_DNA"/>
</dbReference>
<evidence type="ECO:0000313" key="2">
    <source>
        <dbReference type="Proteomes" id="UP000316167"/>
    </source>
</evidence>
<dbReference type="OrthoDB" id="599464at2"/>
<dbReference type="AlphaFoldDB" id="A0A562SRW6"/>
<proteinExistence type="predicted"/>
<dbReference type="RefSeq" id="WP_144886229.1">
    <property type="nucleotide sequence ID" value="NZ_VLLE01000003.1"/>
</dbReference>
<dbReference type="Proteomes" id="UP000316167">
    <property type="component" value="Unassembled WGS sequence"/>
</dbReference>
<reference evidence="1 2" key="1">
    <citation type="journal article" date="2015" name="Stand. Genomic Sci.">
        <title>Genomic Encyclopedia of Bacterial and Archaeal Type Strains, Phase III: the genomes of soil and plant-associated and newly described type strains.</title>
        <authorList>
            <person name="Whitman W.B."/>
            <person name="Woyke T."/>
            <person name="Klenk H.P."/>
            <person name="Zhou Y."/>
            <person name="Lilburn T.G."/>
            <person name="Beck B.J."/>
            <person name="De Vos P."/>
            <person name="Vandamme P."/>
            <person name="Eisen J.A."/>
            <person name="Garrity G."/>
            <person name="Hugenholtz P."/>
            <person name="Kyrpides N.C."/>
        </authorList>
    </citation>
    <scope>NUCLEOTIDE SEQUENCE [LARGE SCALE GENOMIC DNA]</scope>
    <source>
        <strain evidence="1 2">CGMCC 1.7271</strain>
    </source>
</reference>
<name>A0A562SRW6_9BACT</name>
<comment type="caution">
    <text evidence="1">The sequence shown here is derived from an EMBL/GenBank/DDBJ whole genome shotgun (WGS) entry which is preliminary data.</text>
</comment>
<keyword evidence="2" id="KW-1185">Reference proteome</keyword>
<evidence type="ECO:0008006" key="3">
    <source>
        <dbReference type="Google" id="ProtNLM"/>
    </source>
</evidence>
<gene>
    <name evidence="1" type="ORF">IQ13_2072</name>
</gene>
<sequence>MNTLLHAFERKDEKSKLAGNWLWRQMLMLLILILAFSPGDSFAQTLPVIDGNPVDWNAANFNLFAIKKYQGDAFGNGVVDNQFTEGSKDFFPANQLVWSISQTKAKNDIANGAAIIKDGILYFAGDRTSNNGDAQIGFWLYLNGTGPVTVSGNNIFSPPHVDGDVLVLADFTGGGRNATVTIYQWDDDGVAPAGQTIVPNTDNHLRTTSLTGAVAENNTGQFPIPTGWTFLKSTYDVNMFFEGQVDLTALGVLNLCNTSFLLETRSSQSITASLDDFVGGGFSVTPPPLVLTGSAICSTNPNTGTITSTTSQLNASYQLYNGSNQPVGAAQPGTGAALTWSNLPAGNGYYVVGAGALPNCTSTSNLVNITSIPPPTVTADDASVCAGSSIQLTGSPAGGTWSGANVSASGLFNAAGLTAGTYNVTYTYTDSQTGCSNSDQATITVYKVTLTANGTNPKCFGENGSISFSSTGGKGSVTFTVNGAAATSPYSAA</sequence>
<organism evidence="1 2">
    <name type="scientific">Lacibacter cauensis</name>
    <dbReference type="NCBI Taxonomy" id="510947"/>
    <lineage>
        <taxon>Bacteria</taxon>
        <taxon>Pseudomonadati</taxon>
        <taxon>Bacteroidota</taxon>
        <taxon>Chitinophagia</taxon>
        <taxon>Chitinophagales</taxon>
        <taxon>Chitinophagaceae</taxon>
        <taxon>Lacibacter</taxon>
    </lineage>
</organism>
<feature type="non-terminal residue" evidence="1">
    <location>
        <position position="493"/>
    </location>
</feature>
<protein>
    <recommendedName>
        <fullName evidence="3">Ig-like domain-containing protein</fullName>
    </recommendedName>
</protein>
<evidence type="ECO:0000313" key="1">
    <source>
        <dbReference type="EMBL" id="TWI83952.1"/>
    </source>
</evidence>